<sequence>MYRLSFDCGTKHLGVSLCCQHADLPKHNLNKSFLKLKVKKLPITLLDIQSIDLSLYTKKAEKNTSYNISLIKQLHTALTTAIVLPVDVTPENMVVYIEFQMLQNQKTRMIQSALCMFYALYPMVIVKPTLKNRIYFHKKLTHTEYIRKYATSKSANKKHCESNLKYYCDKTGFDYSAITAKLDDPADAFMQWIAYEIHHG</sequence>
<accession>A0A6C0IU60</accession>
<dbReference type="SUPFAM" id="SSF53098">
    <property type="entry name" value="Ribonuclease H-like"/>
    <property type="match status" value="1"/>
</dbReference>
<dbReference type="EMBL" id="MN740267">
    <property type="protein sequence ID" value="QHT96811.1"/>
    <property type="molecule type" value="Genomic_DNA"/>
</dbReference>
<evidence type="ECO:0000313" key="1">
    <source>
        <dbReference type="EMBL" id="QHT96811.1"/>
    </source>
</evidence>
<reference evidence="1" key="1">
    <citation type="journal article" date="2020" name="Nature">
        <title>Giant virus diversity and host interactions through global metagenomics.</title>
        <authorList>
            <person name="Schulz F."/>
            <person name="Roux S."/>
            <person name="Paez-Espino D."/>
            <person name="Jungbluth S."/>
            <person name="Walsh D.A."/>
            <person name="Denef V.J."/>
            <person name="McMahon K.D."/>
            <person name="Konstantinidis K.T."/>
            <person name="Eloe-Fadrosh E.A."/>
            <person name="Kyrpides N.C."/>
            <person name="Woyke T."/>
        </authorList>
    </citation>
    <scope>NUCLEOTIDE SEQUENCE</scope>
    <source>
        <strain evidence="1">GVMAG-M-3300024336-7</strain>
    </source>
</reference>
<dbReference type="InterPro" id="IPR012337">
    <property type="entry name" value="RNaseH-like_sf"/>
</dbReference>
<organism evidence="1">
    <name type="scientific">viral metagenome</name>
    <dbReference type="NCBI Taxonomy" id="1070528"/>
    <lineage>
        <taxon>unclassified sequences</taxon>
        <taxon>metagenomes</taxon>
        <taxon>organismal metagenomes</taxon>
    </lineage>
</organism>
<name>A0A6C0IU60_9ZZZZ</name>
<proteinExistence type="predicted"/>
<protein>
    <submittedName>
        <fullName evidence="1">Uncharacterized protein</fullName>
    </submittedName>
</protein>
<dbReference type="AlphaFoldDB" id="A0A6C0IU60"/>